<evidence type="ECO:0000313" key="2">
    <source>
        <dbReference type="Proteomes" id="UP000594638"/>
    </source>
</evidence>
<evidence type="ECO:0000313" key="1">
    <source>
        <dbReference type="EMBL" id="CAA3026625.1"/>
    </source>
</evidence>
<comment type="caution">
    <text evidence="1">The sequence shown here is derived from an EMBL/GenBank/DDBJ whole genome shotgun (WGS) entry which is preliminary data.</text>
</comment>
<sequence length="99" mass="11771">MMEEEFILATLVVRKQMRNYGRQLTNDGNRWGDWRLWFSVCWSSNQTLCLSMFRPWVRKMPMVDLVAGVLIGLQKIDNLKISAMWILRTNLLNTQKIHN</sequence>
<dbReference type="AlphaFoldDB" id="A0A8S0V7K4"/>
<organism evidence="1 2">
    <name type="scientific">Olea europaea subsp. europaea</name>
    <dbReference type="NCBI Taxonomy" id="158383"/>
    <lineage>
        <taxon>Eukaryota</taxon>
        <taxon>Viridiplantae</taxon>
        <taxon>Streptophyta</taxon>
        <taxon>Embryophyta</taxon>
        <taxon>Tracheophyta</taxon>
        <taxon>Spermatophyta</taxon>
        <taxon>Magnoliopsida</taxon>
        <taxon>eudicotyledons</taxon>
        <taxon>Gunneridae</taxon>
        <taxon>Pentapetalae</taxon>
        <taxon>asterids</taxon>
        <taxon>lamiids</taxon>
        <taxon>Lamiales</taxon>
        <taxon>Oleaceae</taxon>
        <taxon>Oleeae</taxon>
        <taxon>Olea</taxon>
    </lineage>
</organism>
<proteinExistence type="predicted"/>
<keyword evidence="2" id="KW-1185">Reference proteome</keyword>
<dbReference type="Gramene" id="OE9A111062T1">
    <property type="protein sequence ID" value="OE9A111062C1"/>
    <property type="gene ID" value="OE9A111062"/>
</dbReference>
<protein>
    <submittedName>
        <fullName evidence="1">Uncharacterized protein</fullName>
    </submittedName>
</protein>
<dbReference type="Proteomes" id="UP000594638">
    <property type="component" value="Unassembled WGS sequence"/>
</dbReference>
<reference evidence="1 2" key="1">
    <citation type="submission" date="2019-12" db="EMBL/GenBank/DDBJ databases">
        <authorList>
            <person name="Alioto T."/>
            <person name="Alioto T."/>
            <person name="Gomez Garrido J."/>
        </authorList>
    </citation>
    <scope>NUCLEOTIDE SEQUENCE [LARGE SCALE GENOMIC DNA]</scope>
</reference>
<gene>
    <name evidence="1" type="ORF">OLEA9_A111062</name>
</gene>
<dbReference type="EMBL" id="CACTIH010009167">
    <property type="protein sequence ID" value="CAA3026625.1"/>
    <property type="molecule type" value="Genomic_DNA"/>
</dbReference>
<name>A0A8S0V7K4_OLEEU</name>
<accession>A0A8S0V7K4</accession>